<gene>
    <name evidence="1" type="ORF">NCTC12119_04989</name>
</gene>
<organism evidence="1 2">
    <name type="scientific">Buttiauxella agrestis</name>
    <dbReference type="NCBI Taxonomy" id="82977"/>
    <lineage>
        <taxon>Bacteria</taxon>
        <taxon>Pseudomonadati</taxon>
        <taxon>Pseudomonadota</taxon>
        <taxon>Gammaproteobacteria</taxon>
        <taxon>Enterobacterales</taxon>
        <taxon>Enterobacteriaceae</taxon>
        <taxon>Buttiauxella</taxon>
    </lineage>
</organism>
<sequence>MMRFFEKNPRNNNPLIIRLYEEREQPPEDDRHAMNFSLITENNVELASGRCSAQSEEGESDFLYISAIYVNGNTNNPTIKKPNIHSGLGQLLVFSAINFGRENNLRTAMLTPLEGSEGFYLKMGFRPRVIGNPNRMNTTCSSFGANNGKLNSRWTNHFAESSFLHDSFRGPCWVGNISLIYPVLKDYILESWTIIE</sequence>
<evidence type="ECO:0008006" key="3">
    <source>
        <dbReference type="Google" id="ProtNLM"/>
    </source>
</evidence>
<dbReference type="SUPFAM" id="SSF55729">
    <property type="entry name" value="Acyl-CoA N-acyltransferases (Nat)"/>
    <property type="match status" value="1"/>
</dbReference>
<dbReference type="EMBL" id="UIGI01000002">
    <property type="protein sequence ID" value="SUY92959.1"/>
    <property type="molecule type" value="Genomic_DNA"/>
</dbReference>
<evidence type="ECO:0000313" key="1">
    <source>
        <dbReference type="EMBL" id="SUY92959.1"/>
    </source>
</evidence>
<dbReference type="AlphaFoldDB" id="A0A381KNS7"/>
<proteinExistence type="predicted"/>
<dbReference type="RefSeq" id="WP_256682739.1">
    <property type="nucleotide sequence ID" value="NZ_UIGI01000002.1"/>
</dbReference>
<name>A0A381KNS7_9ENTR</name>
<dbReference type="InterPro" id="IPR016181">
    <property type="entry name" value="Acyl_CoA_acyltransferase"/>
</dbReference>
<reference evidence="1 2" key="1">
    <citation type="submission" date="2018-06" db="EMBL/GenBank/DDBJ databases">
        <authorList>
            <consortium name="Pathogen Informatics"/>
            <person name="Doyle S."/>
        </authorList>
    </citation>
    <scope>NUCLEOTIDE SEQUENCE [LARGE SCALE GENOMIC DNA]</scope>
    <source>
        <strain evidence="1 2">NCTC12119</strain>
    </source>
</reference>
<dbReference type="Gene3D" id="3.40.630.30">
    <property type="match status" value="1"/>
</dbReference>
<dbReference type="Proteomes" id="UP000255528">
    <property type="component" value="Unassembled WGS sequence"/>
</dbReference>
<evidence type="ECO:0000313" key="2">
    <source>
        <dbReference type="Proteomes" id="UP000255528"/>
    </source>
</evidence>
<accession>A0A381KNS7</accession>
<protein>
    <recommendedName>
        <fullName evidence="3">N-acetyltransferase domain-containing protein</fullName>
    </recommendedName>
</protein>